<feature type="region of interest" description="Disordered" evidence="6">
    <location>
        <begin position="275"/>
        <end position="310"/>
    </location>
</feature>
<gene>
    <name evidence="9" type="ORF">B0H17DRAFT_476352</name>
</gene>
<dbReference type="Pfam" id="PF01569">
    <property type="entry name" value="PAP2"/>
    <property type="match status" value="1"/>
</dbReference>
<dbReference type="PANTHER" id="PTHR10165:SF35">
    <property type="entry name" value="RE23632P"/>
    <property type="match status" value="1"/>
</dbReference>
<feature type="transmembrane region" description="Helical" evidence="7">
    <location>
        <begin position="77"/>
        <end position="100"/>
    </location>
</feature>
<dbReference type="SMART" id="SM00014">
    <property type="entry name" value="acidPPc"/>
    <property type="match status" value="1"/>
</dbReference>
<dbReference type="PANTHER" id="PTHR10165">
    <property type="entry name" value="LIPID PHOSPHATE PHOSPHATASE"/>
    <property type="match status" value="1"/>
</dbReference>
<feature type="transmembrane region" description="Helical" evidence="7">
    <location>
        <begin position="242"/>
        <end position="261"/>
    </location>
</feature>
<evidence type="ECO:0000256" key="1">
    <source>
        <dbReference type="ARBA" id="ARBA00004141"/>
    </source>
</evidence>
<dbReference type="CDD" id="cd03390">
    <property type="entry name" value="PAP2_containing_1_like"/>
    <property type="match status" value="1"/>
</dbReference>
<evidence type="ECO:0000256" key="4">
    <source>
        <dbReference type="ARBA" id="ARBA00022989"/>
    </source>
</evidence>
<dbReference type="GO" id="GO:0046839">
    <property type="term" value="P:phospholipid dephosphorylation"/>
    <property type="evidence" value="ECO:0007669"/>
    <property type="project" value="TreeGrafter"/>
</dbReference>
<evidence type="ECO:0000256" key="3">
    <source>
        <dbReference type="ARBA" id="ARBA00022692"/>
    </source>
</evidence>
<comment type="similarity">
    <text evidence="2">Belongs to the PA-phosphatase related phosphoesterase family.</text>
</comment>
<proteinExistence type="inferred from homology"/>
<comment type="subcellular location">
    <subcellularLocation>
        <location evidence="1">Membrane</location>
        <topology evidence="1">Multi-pass membrane protein</topology>
    </subcellularLocation>
</comment>
<feature type="region of interest" description="Disordered" evidence="6">
    <location>
        <begin position="327"/>
        <end position="354"/>
    </location>
</feature>
<dbReference type="InterPro" id="IPR043216">
    <property type="entry name" value="PAP-like"/>
</dbReference>
<keyword evidence="3 7" id="KW-0812">Transmembrane</keyword>
<keyword evidence="10" id="KW-1185">Reference proteome</keyword>
<dbReference type="SUPFAM" id="SSF48317">
    <property type="entry name" value="Acid phosphatase/Vanadium-dependent haloperoxidase"/>
    <property type="match status" value="1"/>
</dbReference>
<evidence type="ECO:0000313" key="9">
    <source>
        <dbReference type="EMBL" id="KAJ7694227.1"/>
    </source>
</evidence>
<evidence type="ECO:0000256" key="2">
    <source>
        <dbReference type="ARBA" id="ARBA00008816"/>
    </source>
</evidence>
<dbReference type="Gene3D" id="1.20.144.10">
    <property type="entry name" value="Phosphatidic acid phosphatase type 2/haloperoxidase"/>
    <property type="match status" value="1"/>
</dbReference>
<dbReference type="GO" id="GO:0008195">
    <property type="term" value="F:phosphatidate phosphatase activity"/>
    <property type="evidence" value="ECO:0007669"/>
    <property type="project" value="TreeGrafter"/>
</dbReference>
<feature type="transmembrane region" description="Helical" evidence="7">
    <location>
        <begin position="37"/>
        <end position="56"/>
    </location>
</feature>
<dbReference type="InterPro" id="IPR000326">
    <property type="entry name" value="PAP2/HPO"/>
</dbReference>
<reference evidence="9" key="1">
    <citation type="submission" date="2023-03" db="EMBL/GenBank/DDBJ databases">
        <title>Massive genome expansion in bonnet fungi (Mycena s.s.) driven by repeated elements and novel gene families across ecological guilds.</title>
        <authorList>
            <consortium name="Lawrence Berkeley National Laboratory"/>
            <person name="Harder C.B."/>
            <person name="Miyauchi S."/>
            <person name="Viragh M."/>
            <person name="Kuo A."/>
            <person name="Thoen E."/>
            <person name="Andreopoulos B."/>
            <person name="Lu D."/>
            <person name="Skrede I."/>
            <person name="Drula E."/>
            <person name="Henrissat B."/>
            <person name="Morin E."/>
            <person name="Kohler A."/>
            <person name="Barry K."/>
            <person name="LaButti K."/>
            <person name="Morin E."/>
            <person name="Salamov A."/>
            <person name="Lipzen A."/>
            <person name="Mereny Z."/>
            <person name="Hegedus B."/>
            <person name="Baldrian P."/>
            <person name="Stursova M."/>
            <person name="Weitz H."/>
            <person name="Taylor A."/>
            <person name="Grigoriev I.V."/>
            <person name="Nagy L.G."/>
            <person name="Martin F."/>
            <person name="Kauserud H."/>
        </authorList>
    </citation>
    <scope>NUCLEOTIDE SEQUENCE</scope>
    <source>
        <strain evidence="9">CBHHK067</strain>
    </source>
</reference>
<organism evidence="9 10">
    <name type="scientific">Mycena rosella</name>
    <name type="common">Pink bonnet</name>
    <name type="synonym">Agaricus rosellus</name>
    <dbReference type="NCBI Taxonomy" id="1033263"/>
    <lineage>
        <taxon>Eukaryota</taxon>
        <taxon>Fungi</taxon>
        <taxon>Dikarya</taxon>
        <taxon>Basidiomycota</taxon>
        <taxon>Agaricomycotina</taxon>
        <taxon>Agaricomycetes</taxon>
        <taxon>Agaricomycetidae</taxon>
        <taxon>Agaricales</taxon>
        <taxon>Marasmiineae</taxon>
        <taxon>Mycenaceae</taxon>
        <taxon>Mycena</taxon>
    </lineage>
</organism>
<name>A0AAD7DN97_MYCRO</name>
<feature type="transmembrane region" description="Helical" evidence="7">
    <location>
        <begin position="112"/>
        <end position="133"/>
    </location>
</feature>
<keyword evidence="4 7" id="KW-1133">Transmembrane helix</keyword>
<feature type="transmembrane region" description="Helical" evidence="7">
    <location>
        <begin position="210"/>
        <end position="230"/>
    </location>
</feature>
<feature type="domain" description="Phosphatidic acid phosphatase type 2/haloperoxidase" evidence="8">
    <location>
        <begin position="110"/>
        <end position="257"/>
    </location>
</feature>
<comment type="caution">
    <text evidence="9">The sequence shown here is derived from an EMBL/GenBank/DDBJ whole genome shotgun (WGS) entry which is preliminary data.</text>
</comment>
<evidence type="ECO:0000259" key="8">
    <source>
        <dbReference type="SMART" id="SM00014"/>
    </source>
</evidence>
<evidence type="ECO:0000256" key="7">
    <source>
        <dbReference type="SAM" id="Phobius"/>
    </source>
</evidence>
<feature type="transmembrane region" description="Helical" evidence="7">
    <location>
        <begin position="186"/>
        <end position="204"/>
    </location>
</feature>
<protein>
    <submittedName>
        <fullName evidence="9">Phosphatidic acid phosphatase type 2/haloperoxidase</fullName>
    </submittedName>
</protein>
<dbReference type="GO" id="GO:0006644">
    <property type="term" value="P:phospholipid metabolic process"/>
    <property type="evidence" value="ECO:0007669"/>
    <property type="project" value="InterPro"/>
</dbReference>
<sequence>MPYIRLLEDHHDEFESDSAMPATTRTSQLLMSYAPDWLITLALAAVFFSLDAVHGFRRQFSLEDTSLRHTYAVHERVPNIALYMIAIVAPVVLQALINLLTIRSWWDLHNGLLGLVLSLSITGSVTQFTKLTVGRPRPDIIDRCQPIPGSVDPIYGLSNSSICTTPYDSALMLDAFRSFPSGHSSLSFAGLGFLAFYLAGKLHLFDHRGYAAKAWVSLVPFAGAALVAISRTMDNRHHWHDVLVGSLLGTVVSYFCYRQYYPSLASEVSHRPYSPRIARDDIPTHTRRTSSRQAYGGHPTADDIITGGPLEGTVLRQGPGSLREVWRDSHEHEETSALGAHRQPENGAIPLDSV</sequence>
<dbReference type="GO" id="GO:0016020">
    <property type="term" value="C:membrane"/>
    <property type="evidence" value="ECO:0007669"/>
    <property type="project" value="UniProtKB-SubCell"/>
</dbReference>
<evidence type="ECO:0000313" key="10">
    <source>
        <dbReference type="Proteomes" id="UP001221757"/>
    </source>
</evidence>
<dbReference type="InterPro" id="IPR036938">
    <property type="entry name" value="PAP2/HPO_sf"/>
</dbReference>
<dbReference type="AlphaFoldDB" id="A0AAD7DN97"/>
<evidence type="ECO:0000256" key="5">
    <source>
        <dbReference type="ARBA" id="ARBA00023136"/>
    </source>
</evidence>
<dbReference type="EMBL" id="JARKIE010000043">
    <property type="protein sequence ID" value="KAJ7694227.1"/>
    <property type="molecule type" value="Genomic_DNA"/>
</dbReference>
<accession>A0AAD7DN97</accession>
<evidence type="ECO:0000256" key="6">
    <source>
        <dbReference type="SAM" id="MobiDB-lite"/>
    </source>
</evidence>
<keyword evidence="5 7" id="KW-0472">Membrane</keyword>
<dbReference type="Proteomes" id="UP001221757">
    <property type="component" value="Unassembled WGS sequence"/>
</dbReference>